<dbReference type="Gene3D" id="3.90.550.10">
    <property type="entry name" value="Spore Coat Polysaccharide Biosynthesis Protein SpsA, Chain A"/>
    <property type="match status" value="1"/>
</dbReference>
<name>A0A212PZU6_9PROT</name>
<dbReference type="Proteomes" id="UP000197065">
    <property type="component" value="Unassembled WGS sequence"/>
</dbReference>
<protein>
    <submittedName>
        <fullName evidence="1">Uncharacterized protein</fullName>
    </submittedName>
</protein>
<dbReference type="OrthoDB" id="7340531at2"/>
<dbReference type="EMBL" id="FYEH01000001">
    <property type="protein sequence ID" value="SNB52509.1"/>
    <property type="molecule type" value="Genomic_DNA"/>
</dbReference>
<evidence type="ECO:0000313" key="1">
    <source>
        <dbReference type="EMBL" id="SNB52509.1"/>
    </source>
</evidence>
<sequence>MTDTVFIHTNHRQMVGALVSEYSMRRNSRHPDRFDVKIVDVRDFPWAQAKEGQLYLRDGLKREWLMEDLQSFTPIRFTPPELMGYEGRAVVVDPDVFAVGDVNELLTRDMQGKAIMCRPRGVSGKKYATSVMLLECSKLTHWKCQEQFEAMFRFELDYMDWINLENEPEENVGLFEPEWNDFDKLTPQTKMIHNTSRWTQPWKSGLPIDFTPSTKNHSIFKVVSWYRRAREAMFGRYGALGTYKKHPDPNQERFFFTLLKECVEKGVISEQLIRDEMAKNHVRHDAFEVMDRLSPVKAAA</sequence>
<evidence type="ECO:0000313" key="2">
    <source>
        <dbReference type="Proteomes" id="UP000197065"/>
    </source>
</evidence>
<dbReference type="RefSeq" id="WP_088559862.1">
    <property type="nucleotide sequence ID" value="NZ_FYEH01000001.1"/>
</dbReference>
<keyword evidence="2" id="KW-1185">Reference proteome</keyword>
<gene>
    <name evidence="1" type="ORF">SAMN07250955_101266</name>
</gene>
<accession>A0A212PZU6</accession>
<dbReference type="InterPro" id="IPR029044">
    <property type="entry name" value="Nucleotide-diphossugar_trans"/>
</dbReference>
<dbReference type="SUPFAM" id="SSF53448">
    <property type="entry name" value="Nucleotide-diphospho-sugar transferases"/>
    <property type="match status" value="1"/>
</dbReference>
<dbReference type="AlphaFoldDB" id="A0A212PZU6"/>
<reference evidence="1 2" key="1">
    <citation type="submission" date="2017-06" db="EMBL/GenBank/DDBJ databases">
        <authorList>
            <person name="Kim H.J."/>
            <person name="Triplett B.A."/>
        </authorList>
    </citation>
    <scope>NUCLEOTIDE SEQUENCE [LARGE SCALE GENOMIC DNA]</scope>
    <source>
        <strain evidence="1 2">B29T1</strain>
    </source>
</reference>
<organism evidence="1 2">
    <name type="scientific">Arboricoccus pini</name>
    <dbReference type="NCBI Taxonomy" id="1963835"/>
    <lineage>
        <taxon>Bacteria</taxon>
        <taxon>Pseudomonadati</taxon>
        <taxon>Pseudomonadota</taxon>
        <taxon>Alphaproteobacteria</taxon>
        <taxon>Geminicoccales</taxon>
        <taxon>Geminicoccaceae</taxon>
        <taxon>Arboricoccus</taxon>
    </lineage>
</organism>
<proteinExistence type="predicted"/>